<feature type="transmembrane region" description="Helical" evidence="1">
    <location>
        <begin position="15"/>
        <end position="34"/>
    </location>
</feature>
<accession>A0A5B8QYZ1</accession>
<reference evidence="2" key="1">
    <citation type="journal article" date="2019" name="Ecotoxicol. Environ. Saf.">
        <title>Microbial characterization of heavy metal resistant bacterial strains isolated from an electroplating wastewater treatment plant.</title>
        <authorList>
            <person name="Cai X."/>
            <person name="Zheng X."/>
            <person name="Zhang D."/>
            <person name="Iqbal W."/>
            <person name="Liu C."/>
            <person name="Yang B."/>
            <person name="Zhao X."/>
            <person name="Lu X."/>
            <person name="Mao Y."/>
        </authorList>
    </citation>
    <scope>NUCLEOTIDE SEQUENCE [LARGE SCALE GENOMIC DNA]</scope>
    <source>
        <strain evidence="2">Ni1-3</strain>
    </source>
</reference>
<keyword evidence="1" id="KW-1133">Transmembrane helix</keyword>
<keyword evidence="1" id="KW-0472">Membrane</keyword>
<feature type="transmembrane region" description="Helical" evidence="1">
    <location>
        <begin position="46"/>
        <end position="63"/>
    </location>
</feature>
<dbReference type="EMBL" id="CP031775">
    <property type="protein sequence ID" value="QDZ91121.1"/>
    <property type="molecule type" value="Genomic_DNA"/>
</dbReference>
<evidence type="ECO:0000256" key="1">
    <source>
        <dbReference type="SAM" id="Phobius"/>
    </source>
</evidence>
<name>A0A5B8QYZ1_9GAMM</name>
<dbReference type="AlphaFoldDB" id="A0A5B8QYZ1"/>
<dbReference type="RefSeq" id="WP_039977222.1">
    <property type="nucleotide sequence ID" value="NZ_BSOL01000008.1"/>
</dbReference>
<protein>
    <submittedName>
        <fullName evidence="2">Uncharacterized protein</fullName>
    </submittedName>
</protein>
<sequence length="75" mass="8759">MTDRDRNLENTDIKIIAMLIGLLLLHCLFARRVFKSQANLSTNKKWLWCLLSLCLGPIGYYAYHGFIPLDKFQKD</sequence>
<evidence type="ECO:0000313" key="2">
    <source>
        <dbReference type="EMBL" id="QDZ91121.1"/>
    </source>
</evidence>
<dbReference type="OrthoDB" id="6271792at2"/>
<keyword evidence="1" id="KW-0812">Transmembrane</keyword>
<organism evidence="2">
    <name type="scientific">Shewanella decolorationis</name>
    <dbReference type="NCBI Taxonomy" id="256839"/>
    <lineage>
        <taxon>Bacteria</taxon>
        <taxon>Pseudomonadati</taxon>
        <taxon>Pseudomonadota</taxon>
        <taxon>Gammaproteobacteria</taxon>
        <taxon>Alteromonadales</taxon>
        <taxon>Shewanellaceae</taxon>
        <taxon>Shewanella</taxon>
    </lineage>
</organism>
<gene>
    <name evidence="2" type="ORF">D0436_11955</name>
</gene>
<proteinExistence type="predicted"/>